<comment type="caution">
    <text evidence="1">The sequence shown here is derived from an EMBL/GenBank/DDBJ whole genome shotgun (WGS) entry which is preliminary data.</text>
</comment>
<name>A0A835PHR6_VANPL</name>
<dbReference type="EMBL" id="JADCNM010000041">
    <property type="protein sequence ID" value="KAG0451949.1"/>
    <property type="molecule type" value="Genomic_DNA"/>
</dbReference>
<dbReference type="EMBL" id="JADCNL010000041">
    <property type="protein sequence ID" value="KAG0451862.1"/>
    <property type="molecule type" value="Genomic_DNA"/>
</dbReference>
<dbReference type="Proteomes" id="UP000636800">
    <property type="component" value="Unassembled WGS sequence"/>
</dbReference>
<organism evidence="1 3">
    <name type="scientific">Vanilla planifolia</name>
    <name type="common">Vanilla</name>
    <dbReference type="NCBI Taxonomy" id="51239"/>
    <lineage>
        <taxon>Eukaryota</taxon>
        <taxon>Viridiplantae</taxon>
        <taxon>Streptophyta</taxon>
        <taxon>Embryophyta</taxon>
        <taxon>Tracheophyta</taxon>
        <taxon>Spermatophyta</taxon>
        <taxon>Magnoliopsida</taxon>
        <taxon>Liliopsida</taxon>
        <taxon>Asparagales</taxon>
        <taxon>Orchidaceae</taxon>
        <taxon>Vanilloideae</taxon>
        <taxon>Vanilleae</taxon>
        <taxon>Vanilla</taxon>
    </lineage>
</organism>
<accession>A0A835PHR6</accession>
<proteinExistence type="predicted"/>
<reference evidence="3 4" key="1">
    <citation type="journal article" date="2020" name="Nat. Food">
        <title>A phased Vanilla planifolia genome enables genetic improvement of flavour and production.</title>
        <authorList>
            <person name="Hasing T."/>
            <person name="Tang H."/>
            <person name="Brym M."/>
            <person name="Khazi F."/>
            <person name="Huang T."/>
            <person name="Chambers A.H."/>
        </authorList>
    </citation>
    <scope>NUCLEOTIDE SEQUENCE [LARGE SCALE GENOMIC DNA]</scope>
    <source>
        <tissue evidence="1">Leaf</tissue>
    </source>
</reference>
<dbReference type="Proteomes" id="UP000639772">
    <property type="component" value="Unassembled WGS sequence"/>
</dbReference>
<evidence type="ECO:0000313" key="3">
    <source>
        <dbReference type="Proteomes" id="UP000636800"/>
    </source>
</evidence>
<keyword evidence="3" id="KW-1185">Reference proteome</keyword>
<gene>
    <name evidence="2" type="ORF">HPP92_025960</name>
    <name evidence="1" type="ORF">HPP92_026230</name>
</gene>
<sequence>MVATAIGSTQGIFLGHKKKRRENKLKVSIIAKSLLQNPIAAAAVTAHQPMGDDSSYQRPKSIPMVALTIESTSPAAAFVCCSHHLPSTTTVTMRARGCCGTKSRENLDSSCVKTPFNPLQNASLDLVAPPPSGIPPPKAMQWEMMTGSRSMVTPSRYSPTVAFAGCNCYLLSEQYLHSPPTKWAVSLNLKGKRMDPRAVGARKMGFVFYFRKL</sequence>
<evidence type="ECO:0000313" key="1">
    <source>
        <dbReference type="EMBL" id="KAG0451862.1"/>
    </source>
</evidence>
<evidence type="ECO:0000313" key="4">
    <source>
        <dbReference type="Proteomes" id="UP000639772"/>
    </source>
</evidence>
<dbReference type="AlphaFoldDB" id="A0A835PHR6"/>
<evidence type="ECO:0000313" key="2">
    <source>
        <dbReference type="EMBL" id="KAG0451949.1"/>
    </source>
</evidence>
<protein>
    <submittedName>
        <fullName evidence="1">Uncharacterized protein</fullName>
    </submittedName>
</protein>